<feature type="transmembrane region" description="Helical" evidence="2">
    <location>
        <begin position="33"/>
        <end position="50"/>
    </location>
</feature>
<dbReference type="AlphaFoldDB" id="A0A8R7QD67"/>
<organism evidence="3 4">
    <name type="scientific">Triticum urartu</name>
    <name type="common">Red wild einkorn</name>
    <name type="synonym">Crithodium urartu</name>
    <dbReference type="NCBI Taxonomy" id="4572"/>
    <lineage>
        <taxon>Eukaryota</taxon>
        <taxon>Viridiplantae</taxon>
        <taxon>Streptophyta</taxon>
        <taxon>Embryophyta</taxon>
        <taxon>Tracheophyta</taxon>
        <taxon>Spermatophyta</taxon>
        <taxon>Magnoliopsida</taxon>
        <taxon>Liliopsida</taxon>
        <taxon>Poales</taxon>
        <taxon>Poaceae</taxon>
        <taxon>BOP clade</taxon>
        <taxon>Pooideae</taxon>
        <taxon>Triticodae</taxon>
        <taxon>Triticeae</taxon>
        <taxon>Triticinae</taxon>
        <taxon>Triticum</taxon>
    </lineage>
</organism>
<feature type="transmembrane region" description="Helical" evidence="2">
    <location>
        <begin position="57"/>
        <end position="77"/>
    </location>
</feature>
<dbReference type="Proteomes" id="UP000015106">
    <property type="component" value="Chromosome 5"/>
</dbReference>
<reference evidence="4" key="1">
    <citation type="journal article" date="2013" name="Nature">
        <title>Draft genome of the wheat A-genome progenitor Triticum urartu.</title>
        <authorList>
            <person name="Ling H.Q."/>
            <person name="Zhao S."/>
            <person name="Liu D."/>
            <person name="Wang J."/>
            <person name="Sun H."/>
            <person name="Zhang C."/>
            <person name="Fan H."/>
            <person name="Li D."/>
            <person name="Dong L."/>
            <person name="Tao Y."/>
            <person name="Gao C."/>
            <person name="Wu H."/>
            <person name="Li Y."/>
            <person name="Cui Y."/>
            <person name="Guo X."/>
            <person name="Zheng S."/>
            <person name="Wang B."/>
            <person name="Yu K."/>
            <person name="Liang Q."/>
            <person name="Yang W."/>
            <person name="Lou X."/>
            <person name="Chen J."/>
            <person name="Feng M."/>
            <person name="Jian J."/>
            <person name="Zhang X."/>
            <person name="Luo G."/>
            <person name="Jiang Y."/>
            <person name="Liu J."/>
            <person name="Wang Z."/>
            <person name="Sha Y."/>
            <person name="Zhang B."/>
            <person name="Wu H."/>
            <person name="Tang D."/>
            <person name="Shen Q."/>
            <person name="Xue P."/>
            <person name="Zou S."/>
            <person name="Wang X."/>
            <person name="Liu X."/>
            <person name="Wang F."/>
            <person name="Yang Y."/>
            <person name="An X."/>
            <person name="Dong Z."/>
            <person name="Zhang K."/>
            <person name="Zhang X."/>
            <person name="Luo M.C."/>
            <person name="Dvorak J."/>
            <person name="Tong Y."/>
            <person name="Wang J."/>
            <person name="Yang H."/>
            <person name="Li Z."/>
            <person name="Wang D."/>
            <person name="Zhang A."/>
            <person name="Wang J."/>
        </authorList>
    </citation>
    <scope>NUCLEOTIDE SEQUENCE</scope>
    <source>
        <strain evidence="4">cv. G1812</strain>
    </source>
</reference>
<reference evidence="3" key="3">
    <citation type="submission" date="2022-06" db="UniProtKB">
        <authorList>
            <consortium name="EnsemblPlants"/>
        </authorList>
    </citation>
    <scope>IDENTIFICATION</scope>
</reference>
<evidence type="ECO:0000256" key="2">
    <source>
        <dbReference type="SAM" id="Phobius"/>
    </source>
</evidence>
<reference evidence="3" key="2">
    <citation type="submission" date="2018-03" db="EMBL/GenBank/DDBJ databases">
        <title>The Triticum urartu genome reveals the dynamic nature of wheat genome evolution.</title>
        <authorList>
            <person name="Ling H."/>
            <person name="Ma B."/>
            <person name="Shi X."/>
            <person name="Liu H."/>
            <person name="Dong L."/>
            <person name="Sun H."/>
            <person name="Cao Y."/>
            <person name="Gao Q."/>
            <person name="Zheng S."/>
            <person name="Li Y."/>
            <person name="Yu Y."/>
            <person name="Du H."/>
            <person name="Qi M."/>
            <person name="Li Y."/>
            <person name="Yu H."/>
            <person name="Cui Y."/>
            <person name="Wang N."/>
            <person name="Chen C."/>
            <person name="Wu H."/>
            <person name="Zhao Y."/>
            <person name="Zhang J."/>
            <person name="Li Y."/>
            <person name="Zhou W."/>
            <person name="Zhang B."/>
            <person name="Hu W."/>
            <person name="Eijk M."/>
            <person name="Tang J."/>
            <person name="Witsenboer H."/>
            <person name="Zhao S."/>
            <person name="Li Z."/>
            <person name="Zhang A."/>
            <person name="Wang D."/>
            <person name="Liang C."/>
        </authorList>
    </citation>
    <scope>NUCLEOTIDE SEQUENCE [LARGE SCALE GENOMIC DNA]</scope>
    <source>
        <strain evidence="3">cv. G1812</strain>
    </source>
</reference>
<evidence type="ECO:0000313" key="4">
    <source>
        <dbReference type="Proteomes" id="UP000015106"/>
    </source>
</evidence>
<proteinExistence type="predicted"/>
<keyword evidence="2" id="KW-0472">Membrane</keyword>
<protein>
    <submittedName>
        <fullName evidence="3">Uncharacterized protein</fullName>
    </submittedName>
</protein>
<keyword evidence="4" id="KW-1185">Reference proteome</keyword>
<sequence length="111" mass="11809">MHSQQPPSQHRRRTHRHASTAGRTHNTHINTPAPLIVVHAVCLVTAFAILSQPISHAASLVAAAINCLLLACSIAIADHHSSAHNSCLVNSAAATRPCSTVERPSLHRRVG</sequence>
<feature type="region of interest" description="Disordered" evidence="1">
    <location>
        <begin position="1"/>
        <end position="28"/>
    </location>
</feature>
<dbReference type="Gramene" id="TuG1812G0500001670.01.T01">
    <property type="protein sequence ID" value="TuG1812G0500001670.01.T01.cds437317"/>
    <property type="gene ID" value="TuG1812G0500001670.01"/>
</dbReference>
<accession>A0A8R7QD67</accession>
<evidence type="ECO:0000256" key="1">
    <source>
        <dbReference type="SAM" id="MobiDB-lite"/>
    </source>
</evidence>
<feature type="compositionally biased region" description="Basic residues" evidence="1">
    <location>
        <begin position="9"/>
        <end position="18"/>
    </location>
</feature>
<keyword evidence="2" id="KW-0812">Transmembrane</keyword>
<name>A0A8R7QD67_TRIUA</name>
<keyword evidence="2" id="KW-1133">Transmembrane helix</keyword>
<dbReference type="EnsemblPlants" id="TuG1812G0500001670.01.T01">
    <property type="protein sequence ID" value="TuG1812G0500001670.01.T01.cds437317"/>
    <property type="gene ID" value="TuG1812G0500001670.01"/>
</dbReference>
<evidence type="ECO:0000313" key="3">
    <source>
        <dbReference type="EnsemblPlants" id="TuG1812G0500001670.01.T01.cds437317"/>
    </source>
</evidence>